<accession>A0A5J4TRN4</accession>
<reference evidence="1 2" key="1">
    <citation type="submission" date="2019-03" db="EMBL/GenBank/DDBJ databases">
        <title>Single cell metagenomics reveals metabolic interactions within the superorganism composed of flagellate Streblomastix strix and complex community of Bacteroidetes bacteria on its surface.</title>
        <authorList>
            <person name="Treitli S.C."/>
            <person name="Kolisko M."/>
            <person name="Husnik F."/>
            <person name="Keeling P."/>
            <person name="Hampl V."/>
        </authorList>
    </citation>
    <scope>NUCLEOTIDE SEQUENCE [LARGE SCALE GENOMIC DNA]</scope>
    <source>
        <strain evidence="1">ST1C</strain>
    </source>
</reference>
<protein>
    <submittedName>
        <fullName evidence="1">Uncharacterized protein</fullName>
    </submittedName>
</protein>
<gene>
    <name evidence="1" type="ORF">EZS28_043565</name>
</gene>
<sequence length="95" mass="11325">MTPLLILKRQNQNFYLLKKPQRDFWVRWTYGKNPQRIASDFAFRLITTIASEYPCERSISEARLALGLRRFAVRPLSLQHILQSLYIQKFVLDII</sequence>
<name>A0A5J4TRN4_9EUKA</name>
<evidence type="ECO:0000313" key="1">
    <source>
        <dbReference type="EMBL" id="KAA6360908.1"/>
    </source>
</evidence>
<dbReference type="EMBL" id="SNRW01026284">
    <property type="protein sequence ID" value="KAA6360908.1"/>
    <property type="molecule type" value="Genomic_DNA"/>
</dbReference>
<dbReference type="AlphaFoldDB" id="A0A5J4TRN4"/>
<comment type="caution">
    <text evidence="1">The sequence shown here is derived from an EMBL/GenBank/DDBJ whole genome shotgun (WGS) entry which is preliminary data.</text>
</comment>
<organism evidence="1 2">
    <name type="scientific">Streblomastix strix</name>
    <dbReference type="NCBI Taxonomy" id="222440"/>
    <lineage>
        <taxon>Eukaryota</taxon>
        <taxon>Metamonada</taxon>
        <taxon>Preaxostyla</taxon>
        <taxon>Oxymonadida</taxon>
        <taxon>Streblomastigidae</taxon>
        <taxon>Streblomastix</taxon>
    </lineage>
</organism>
<dbReference type="Proteomes" id="UP000324800">
    <property type="component" value="Unassembled WGS sequence"/>
</dbReference>
<proteinExistence type="predicted"/>
<evidence type="ECO:0000313" key="2">
    <source>
        <dbReference type="Proteomes" id="UP000324800"/>
    </source>
</evidence>